<evidence type="ECO:0000313" key="2">
    <source>
        <dbReference type="Proteomes" id="UP001163321"/>
    </source>
</evidence>
<accession>A0ACC0WI50</accession>
<sequence length="323" mass="35552">MGREKQPEKRRKQWMGGRGGATKRQKGAKRAASSAKGHGAVLVTCDSNKERPCVRDALSILNEGADRFFPSGSDTTEEGHAGDRGAKSVQHKLQEEIAALQTQATRGDTGRFVPLDTGVKGVLLMQCLDDTVSPTALVNKLLEQVEKTREFASRYMMKMIPLEKVGYASVEAIKELAAPLIQAHVEAFEKAQQEAGTNEPLEFAVEFKRRNCTNLSSMDVINALVELVGQDKGKVNLTAPRVVFLVEVFRNTCGFSVLTDFHRFKKYNVRLMLDPPGSSDQTATNQDTHVKTTQENALAMAEGNEQGKENGKDREAVEETVKE</sequence>
<protein>
    <submittedName>
        <fullName evidence="1">Uncharacterized protein</fullName>
    </submittedName>
</protein>
<name>A0ACC0WI50_9STRA</name>
<proteinExistence type="predicted"/>
<reference evidence="1 2" key="1">
    <citation type="journal article" date="2022" name="bioRxiv">
        <title>The genome of the oomycete Peronosclerospora sorghi, a cosmopolitan pathogen of maize and sorghum, is inflated with dispersed pseudogenes.</title>
        <authorList>
            <person name="Fletcher K."/>
            <person name="Martin F."/>
            <person name="Isakeit T."/>
            <person name="Cavanaugh K."/>
            <person name="Magill C."/>
            <person name="Michelmore R."/>
        </authorList>
    </citation>
    <scope>NUCLEOTIDE SEQUENCE [LARGE SCALE GENOMIC DNA]</scope>
    <source>
        <strain evidence="1">P6</strain>
    </source>
</reference>
<dbReference type="EMBL" id="CM047592">
    <property type="protein sequence ID" value="KAI9917966.1"/>
    <property type="molecule type" value="Genomic_DNA"/>
</dbReference>
<dbReference type="Proteomes" id="UP001163321">
    <property type="component" value="Chromosome 13"/>
</dbReference>
<gene>
    <name evidence="1" type="ORF">PsorP6_012490</name>
</gene>
<evidence type="ECO:0000313" key="1">
    <source>
        <dbReference type="EMBL" id="KAI9917966.1"/>
    </source>
</evidence>
<keyword evidence="2" id="KW-1185">Reference proteome</keyword>
<comment type="caution">
    <text evidence="1">The sequence shown here is derived from an EMBL/GenBank/DDBJ whole genome shotgun (WGS) entry which is preliminary data.</text>
</comment>
<organism evidence="1 2">
    <name type="scientific">Peronosclerospora sorghi</name>
    <dbReference type="NCBI Taxonomy" id="230839"/>
    <lineage>
        <taxon>Eukaryota</taxon>
        <taxon>Sar</taxon>
        <taxon>Stramenopiles</taxon>
        <taxon>Oomycota</taxon>
        <taxon>Peronosporomycetes</taxon>
        <taxon>Peronosporales</taxon>
        <taxon>Peronosporaceae</taxon>
        <taxon>Peronosclerospora</taxon>
    </lineage>
</organism>